<keyword evidence="1" id="KW-0812">Transmembrane</keyword>
<comment type="caution">
    <text evidence="2">The sequence shown here is derived from an EMBL/GenBank/DDBJ whole genome shotgun (WGS) entry which is preliminary data.</text>
</comment>
<dbReference type="Proteomes" id="UP000518904">
    <property type="component" value="Unassembled WGS sequence"/>
</dbReference>
<organism evidence="2 3">
    <name type="scientific">Vibrio parahaemolyticus</name>
    <dbReference type="NCBI Taxonomy" id="670"/>
    <lineage>
        <taxon>Bacteria</taxon>
        <taxon>Pseudomonadati</taxon>
        <taxon>Pseudomonadota</taxon>
        <taxon>Gammaproteobacteria</taxon>
        <taxon>Vibrionales</taxon>
        <taxon>Vibrionaceae</taxon>
        <taxon>Vibrio</taxon>
    </lineage>
</organism>
<protein>
    <submittedName>
        <fullName evidence="2">EamA family transporter RarD</fullName>
    </submittedName>
</protein>
<evidence type="ECO:0000313" key="3">
    <source>
        <dbReference type="Proteomes" id="UP000518904"/>
    </source>
</evidence>
<evidence type="ECO:0000256" key="1">
    <source>
        <dbReference type="SAM" id="Phobius"/>
    </source>
</evidence>
<accession>A0A7Y0XCW0</accession>
<feature type="transmembrane region" description="Helical" evidence="1">
    <location>
        <begin position="6"/>
        <end position="25"/>
    </location>
</feature>
<name>A0A7Y0XCW0_VIBPH</name>
<reference evidence="2 3" key="1">
    <citation type="submission" date="2020-04" db="EMBL/GenBank/DDBJ databases">
        <title>Whole-genome sequencing of Vibrio spp. from China reveals different genetic environments of blaCTX-M-14 among diverse lineages.</title>
        <authorList>
            <person name="Zheng Z."/>
            <person name="Ye L."/>
            <person name="Chen S."/>
        </authorList>
    </citation>
    <scope>NUCLEOTIDE SEQUENCE [LARGE SCALE GENOMIC DNA]</scope>
    <source>
        <strain evidence="2 3">Vb0551</strain>
    </source>
</reference>
<sequence>MNNTRYGTFMAAFSFVIWGLLPIYYRYLPNASMDELL</sequence>
<proteinExistence type="predicted"/>
<feature type="non-terminal residue" evidence="2">
    <location>
        <position position="37"/>
    </location>
</feature>
<keyword evidence="1" id="KW-1133">Transmembrane helix</keyword>
<dbReference type="EMBL" id="JABCLB010001455">
    <property type="protein sequence ID" value="NMU84158.1"/>
    <property type="molecule type" value="Genomic_DNA"/>
</dbReference>
<keyword evidence="1" id="KW-0472">Membrane</keyword>
<dbReference type="AlphaFoldDB" id="A0A7Y0XCW0"/>
<gene>
    <name evidence="2" type="ORF">HKB16_14825</name>
</gene>
<evidence type="ECO:0000313" key="2">
    <source>
        <dbReference type="EMBL" id="NMU84158.1"/>
    </source>
</evidence>